<organism evidence="1">
    <name type="scientific">Solanum chacoense</name>
    <name type="common">Chaco potato</name>
    <dbReference type="NCBI Taxonomy" id="4108"/>
    <lineage>
        <taxon>Eukaryota</taxon>
        <taxon>Viridiplantae</taxon>
        <taxon>Streptophyta</taxon>
        <taxon>Embryophyta</taxon>
        <taxon>Tracheophyta</taxon>
        <taxon>Spermatophyta</taxon>
        <taxon>Magnoliopsida</taxon>
        <taxon>eudicotyledons</taxon>
        <taxon>Gunneridae</taxon>
        <taxon>Pentapetalae</taxon>
        <taxon>asterids</taxon>
        <taxon>lamiids</taxon>
        <taxon>Solanales</taxon>
        <taxon>Solanaceae</taxon>
        <taxon>Solanoideae</taxon>
        <taxon>Solaneae</taxon>
        <taxon>Solanum</taxon>
    </lineage>
</organism>
<reference evidence="1" key="1">
    <citation type="submission" date="2015-12" db="EMBL/GenBank/DDBJ databases">
        <title>Gene expression during late stages of embryo sac development: a critical building block for successful pollen-pistil interactions.</title>
        <authorList>
            <person name="Liu Y."/>
            <person name="Joly V."/>
            <person name="Sabar M."/>
            <person name="Matton D.P."/>
        </authorList>
    </citation>
    <scope>NUCLEOTIDE SEQUENCE</scope>
</reference>
<dbReference type="PANTHER" id="PTHR33116:SF85">
    <property type="entry name" value="REVERSE TRANSCRIPTASE ZINC-BINDING DOMAIN-CONTAINING PROTEIN"/>
    <property type="match status" value="1"/>
</dbReference>
<name>A0A0V0HRP0_SOLCH</name>
<dbReference type="AlphaFoldDB" id="A0A0V0HRP0"/>
<proteinExistence type="predicted"/>
<sequence>MDRLSQILGGAIGIMPSIYLGMPLGAEYRSIDIWNPILEKCEKKLTRWRSQYLSLGGRLTLINSVLDALPTYMLSIFHIPQSVVQRLDKIRRNFLWQGNKERKGFHLVKWKNIIRSKSQGELGIENLKNQSKAPKVKLQWRYSQESQTLKCSVIKTKYEELDNWVSKEVTTPYGVSLWRSIRSYWPFLRSQSTIKVDNGNKTLFLGRQVDGSCQDTSFIP</sequence>
<protein>
    <submittedName>
        <fullName evidence="1">Putative ovule protein</fullName>
    </submittedName>
</protein>
<evidence type="ECO:0000313" key="1">
    <source>
        <dbReference type="EMBL" id="JAP23026.1"/>
    </source>
</evidence>
<dbReference type="PANTHER" id="PTHR33116">
    <property type="entry name" value="REVERSE TRANSCRIPTASE ZINC-BINDING DOMAIN-CONTAINING PROTEIN-RELATED-RELATED"/>
    <property type="match status" value="1"/>
</dbReference>
<dbReference type="EMBL" id="GEDG01015920">
    <property type="protein sequence ID" value="JAP23026.1"/>
    <property type="molecule type" value="Transcribed_RNA"/>
</dbReference>
<accession>A0A0V0HRP0</accession>